<protein>
    <submittedName>
        <fullName evidence="1">Uncharacterized protein</fullName>
    </submittedName>
</protein>
<keyword evidence="2" id="KW-1185">Reference proteome</keyword>
<evidence type="ECO:0000313" key="1">
    <source>
        <dbReference type="EMBL" id="PPJ63447.1"/>
    </source>
</evidence>
<dbReference type="AlphaFoldDB" id="A0A2S6CUS7"/>
<dbReference type="OrthoDB" id="1365577at2"/>
<dbReference type="RefSeq" id="WP_104387721.1">
    <property type="nucleotide sequence ID" value="NZ_PGEM01000068.1"/>
</dbReference>
<gene>
    <name evidence="1" type="ORF">CUN59_10055</name>
</gene>
<reference evidence="1 2" key="1">
    <citation type="submission" date="2018-02" db="EMBL/GenBank/DDBJ databases">
        <title>Discovery of a pederin family compound in a non-symbiotic bloom-forming cyanobacterium.</title>
        <authorList>
            <person name="Kust A."/>
            <person name="Mares J."/>
            <person name="Jokela J."/>
            <person name="Urajova P."/>
            <person name="Hajek J."/>
            <person name="Saurav K."/>
            <person name="Voracova K."/>
            <person name="Fewer D.P."/>
            <person name="Haapaniemi E."/>
            <person name="Permi P."/>
            <person name="Rehakova K."/>
            <person name="Sivonen K."/>
            <person name="Hrouzek P."/>
        </authorList>
    </citation>
    <scope>NUCLEOTIDE SEQUENCE [LARGE SCALE GENOMIC DNA]</scope>
    <source>
        <strain evidence="1 2">CHARLIE-1</strain>
    </source>
</reference>
<proteinExistence type="predicted"/>
<dbReference type="EMBL" id="PGEM01000068">
    <property type="protein sequence ID" value="PPJ63447.1"/>
    <property type="molecule type" value="Genomic_DNA"/>
</dbReference>
<dbReference type="Proteomes" id="UP000239589">
    <property type="component" value="Unassembled WGS sequence"/>
</dbReference>
<comment type="caution">
    <text evidence="1">The sequence shown here is derived from an EMBL/GenBank/DDBJ whole genome shotgun (WGS) entry which is preliminary data.</text>
</comment>
<sequence>MSVEQKIKKYYKWIWDVSLGGEFDEWGTSTYFMEIGNDLYPLRQIEVYENGNVLFYDHNHIWDNYGMLCDKRIDLLDIQEFEITQAEFEQVWQTKIPINR</sequence>
<organism evidence="1 2">
    <name type="scientific">Cuspidothrix issatschenkoi CHARLIE-1</name>
    <dbReference type="NCBI Taxonomy" id="2052836"/>
    <lineage>
        <taxon>Bacteria</taxon>
        <taxon>Bacillati</taxon>
        <taxon>Cyanobacteriota</taxon>
        <taxon>Cyanophyceae</taxon>
        <taxon>Nostocales</taxon>
        <taxon>Aphanizomenonaceae</taxon>
        <taxon>Cuspidothrix</taxon>
    </lineage>
</organism>
<name>A0A2S6CUS7_9CYAN</name>
<evidence type="ECO:0000313" key="2">
    <source>
        <dbReference type="Proteomes" id="UP000239589"/>
    </source>
</evidence>
<accession>A0A2S6CUS7</accession>